<feature type="binding site" evidence="2">
    <location>
        <position position="224"/>
    </location>
    <ligand>
        <name>substrate</name>
    </ligand>
</feature>
<evidence type="ECO:0000256" key="3">
    <source>
        <dbReference type="PIRSR" id="PIRSR000443-1"/>
    </source>
</evidence>
<dbReference type="PANTHER" id="PTHR32268:SF11">
    <property type="entry name" value="HOMOSERINE O-ACETYLTRANSFERASE"/>
    <property type="match status" value="1"/>
</dbReference>
<feature type="active site" evidence="2 3">
    <location>
        <position position="317"/>
    </location>
</feature>
<keyword evidence="2" id="KW-0963">Cytoplasm</keyword>
<dbReference type="PANTHER" id="PTHR32268">
    <property type="entry name" value="HOMOSERINE O-ACETYLTRANSFERASE"/>
    <property type="match status" value="1"/>
</dbReference>
<comment type="function">
    <text evidence="2">Transfers an acetyl group from acetyl-CoA to L-homoserine, forming acetyl-L-homoserine.</text>
</comment>
<feature type="binding site" evidence="2">
    <location>
        <position position="348"/>
    </location>
    <ligand>
        <name>substrate</name>
    </ligand>
</feature>
<dbReference type="GO" id="GO:0004414">
    <property type="term" value="F:homoserine O-acetyltransferase activity"/>
    <property type="evidence" value="ECO:0007669"/>
    <property type="project" value="UniProtKB-UniRule"/>
</dbReference>
<keyword evidence="6" id="KW-1185">Reference proteome</keyword>
<comment type="similarity">
    <text evidence="2">Belongs to the AB hydrolase superfamily. MetX family.</text>
</comment>
<comment type="subunit">
    <text evidence="2">Homodimer.</text>
</comment>
<comment type="caution">
    <text evidence="5">The sequence shown here is derived from an EMBL/GenBank/DDBJ whole genome shotgun (WGS) entry which is preliminary data.</text>
</comment>
<gene>
    <name evidence="2" type="primary">metXA</name>
    <name evidence="5" type="ORF">FK531_18990</name>
</gene>
<dbReference type="UniPathway" id="UPA00051">
    <property type="reaction ID" value="UER00074"/>
</dbReference>
<evidence type="ECO:0000256" key="1">
    <source>
        <dbReference type="ARBA" id="ARBA00022679"/>
    </source>
</evidence>
<dbReference type="NCBIfam" id="TIGR01392">
    <property type="entry name" value="homoserO_Ac_trn"/>
    <property type="match status" value="1"/>
</dbReference>
<dbReference type="RefSeq" id="WP_142102432.1">
    <property type="nucleotide sequence ID" value="NZ_VIGH01000009.1"/>
</dbReference>
<dbReference type="OrthoDB" id="9800754at2"/>
<evidence type="ECO:0000259" key="4">
    <source>
        <dbReference type="Pfam" id="PF00561"/>
    </source>
</evidence>
<sequence>MRTVDAFPPTDGRLTQIDIGALRLESGEVLPDVTVAVQCWGTPNPAMDNIVLVEHALTGDSHVTGPADDEHVTPGWWNGMVGPGEPLDTNEWCVLATNVLGGCRGTTGPSSPAPDGKPWGSRFPMISIRDQVEAEAAVADKLGIARFASVVGGSMGGMRVLEWMVSHPDRVASALALAVGPRSTADQIGGQTTQIDAITADPNWQGGDYYGTGRSPDTGLSIARRFAHLSYRGEVALDTQFQNVPQKGEDLWRGGRFAVQSYLEYHANKLVSIFDAGSYVALSEAVTLYDVGRGRGGLEAALTSTRVPVVVGAIDSDRIMPLRHLEEMAELLPGCEALRVIHSAAGHDGFLTEVPWVTSLLGEALDLARASQMSSVAV</sequence>
<name>A0A541B1E0_9NOCA</name>
<evidence type="ECO:0000313" key="6">
    <source>
        <dbReference type="Proteomes" id="UP000316256"/>
    </source>
</evidence>
<comment type="catalytic activity">
    <reaction evidence="2">
        <text>L-homoserine + acetyl-CoA = O-acetyl-L-homoserine + CoA</text>
        <dbReference type="Rhea" id="RHEA:13701"/>
        <dbReference type="ChEBI" id="CHEBI:57287"/>
        <dbReference type="ChEBI" id="CHEBI:57288"/>
        <dbReference type="ChEBI" id="CHEBI:57476"/>
        <dbReference type="ChEBI" id="CHEBI:57716"/>
        <dbReference type="EC" id="2.3.1.31"/>
    </reaction>
</comment>
<accession>A0A541B1E0</accession>
<dbReference type="Pfam" id="PF00561">
    <property type="entry name" value="Abhydrolase_1"/>
    <property type="match status" value="1"/>
</dbReference>
<dbReference type="HAMAP" id="MF_00296">
    <property type="entry name" value="MetX_acyltransf"/>
    <property type="match status" value="1"/>
</dbReference>
<comment type="pathway">
    <text evidence="2">Amino-acid biosynthesis; L-methionine biosynthesis via de novo pathway; O-acetyl-L-homoserine from L-homoserine: step 1/1.</text>
</comment>
<dbReference type="Proteomes" id="UP000316256">
    <property type="component" value="Unassembled WGS sequence"/>
</dbReference>
<dbReference type="GO" id="GO:0009086">
    <property type="term" value="P:methionine biosynthetic process"/>
    <property type="evidence" value="ECO:0007669"/>
    <property type="project" value="UniProtKB-UniRule"/>
</dbReference>
<feature type="domain" description="AB hydrolase-1" evidence="4">
    <location>
        <begin position="50"/>
        <end position="353"/>
    </location>
</feature>
<dbReference type="InterPro" id="IPR029058">
    <property type="entry name" value="AB_hydrolase_fold"/>
</dbReference>
<dbReference type="Gene3D" id="3.40.50.1820">
    <property type="entry name" value="alpha/beta hydrolase"/>
    <property type="match status" value="1"/>
</dbReference>
<dbReference type="AlphaFoldDB" id="A0A541B1E0"/>
<dbReference type="SUPFAM" id="SSF53474">
    <property type="entry name" value="alpha/beta-Hydrolases"/>
    <property type="match status" value="1"/>
</dbReference>
<keyword evidence="2" id="KW-0486">Methionine biosynthesis</keyword>
<reference evidence="5 6" key="1">
    <citation type="submission" date="2019-06" db="EMBL/GenBank/DDBJ databases">
        <title>Rhodococcus spaelei sp. nov., isolated from a cave.</title>
        <authorList>
            <person name="Lee S.D."/>
        </authorList>
    </citation>
    <scope>NUCLEOTIDE SEQUENCE [LARGE SCALE GENOMIC DNA]</scope>
    <source>
        <strain evidence="5 6">C9-5</strain>
    </source>
</reference>
<dbReference type="PIRSF" id="PIRSF000443">
    <property type="entry name" value="Homoser_Ac_trans"/>
    <property type="match status" value="1"/>
</dbReference>
<proteinExistence type="inferred from homology"/>
<keyword evidence="2" id="KW-0028">Amino-acid biosynthesis</keyword>
<dbReference type="InterPro" id="IPR008220">
    <property type="entry name" value="HAT_MetX-like"/>
</dbReference>
<feature type="active site" evidence="2 3">
    <location>
        <position position="347"/>
    </location>
</feature>
<evidence type="ECO:0000256" key="2">
    <source>
        <dbReference type="HAMAP-Rule" id="MF_00296"/>
    </source>
</evidence>
<comment type="caution">
    <text evidence="2">Lacks conserved residue(s) required for the propagation of feature annotation.</text>
</comment>
<keyword evidence="1 2" id="KW-0808">Transferase</keyword>
<organism evidence="5 6">
    <name type="scientific">Rhodococcus spelaei</name>
    <dbReference type="NCBI Taxonomy" id="2546320"/>
    <lineage>
        <taxon>Bacteria</taxon>
        <taxon>Bacillati</taxon>
        <taxon>Actinomycetota</taxon>
        <taxon>Actinomycetes</taxon>
        <taxon>Mycobacteriales</taxon>
        <taxon>Nocardiaceae</taxon>
        <taxon>Rhodococcus</taxon>
    </lineage>
</organism>
<feature type="active site" description="Nucleophile" evidence="2 3">
    <location>
        <position position="154"/>
    </location>
</feature>
<dbReference type="GO" id="GO:0005737">
    <property type="term" value="C:cytoplasm"/>
    <property type="evidence" value="ECO:0007669"/>
    <property type="project" value="UniProtKB-SubCell"/>
</dbReference>
<protein>
    <recommendedName>
        <fullName evidence="2">Homoserine O-acetyltransferase</fullName>
        <shortName evidence="2">HAT</shortName>
        <ecNumber evidence="2">2.3.1.31</ecNumber>
    </recommendedName>
    <alternativeName>
        <fullName evidence="2">Homoserine transacetylase</fullName>
        <shortName evidence="2">HTA</shortName>
    </alternativeName>
</protein>
<comment type="subcellular location">
    <subcellularLocation>
        <location evidence="2">Cytoplasm</location>
    </subcellularLocation>
</comment>
<evidence type="ECO:0000313" key="5">
    <source>
        <dbReference type="EMBL" id="TQF66112.1"/>
    </source>
</evidence>
<dbReference type="EMBL" id="VIGH01000009">
    <property type="protein sequence ID" value="TQF66112.1"/>
    <property type="molecule type" value="Genomic_DNA"/>
</dbReference>
<dbReference type="EC" id="2.3.1.31" evidence="2"/>
<keyword evidence="2 5" id="KW-0012">Acyltransferase</keyword>
<dbReference type="NCBIfam" id="NF001209">
    <property type="entry name" value="PRK00175.1"/>
    <property type="match status" value="1"/>
</dbReference>
<dbReference type="InterPro" id="IPR000073">
    <property type="entry name" value="AB_hydrolase_1"/>
</dbReference>
<dbReference type="GO" id="GO:0009092">
    <property type="term" value="P:homoserine metabolic process"/>
    <property type="evidence" value="ECO:0007669"/>
    <property type="project" value="TreeGrafter"/>
</dbReference>